<proteinExistence type="predicted"/>
<evidence type="ECO:0000313" key="2">
    <source>
        <dbReference type="Proteomes" id="UP001556367"/>
    </source>
</evidence>
<gene>
    <name evidence="1" type="ORF">HGRIS_003959</name>
</gene>
<evidence type="ECO:0000313" key="1">
    <source>
        <dbReference type="EMBL" id="KAL0955041.1"/>
    </source>
</evidence>
<protein>
    <submittedName>
        <fullName evidence="1">Uncharacterized protein</fullName>
    </submittedName>
</protein>
<comment type="caution">
    <text evidence="1">The sequence shown here is derived from an EMBL/GenBank/DDBJ whole genome shotgun (WGS) entry which is preliminary data.</text>
</comment>
<sequence length="116" mass="12667">MCFLSSASSLSSTASGMPNVLEIWLLHSRHSRKFLAFIYKSTNPSLLASSVPLCLAASTQATHKRPVFFTTAVECRSHKSMILAAGCYIATWRWRDGQSGLSHGVYTLGPLCESLN</sequence>
<accession>A0ABR3JHI5</accession>
<name>A0ABR3JHI5_9AGAR</name>
<keyword evidence="2" id="KW-1185">Reference proteome</keyword>
<dbReference type="Proteomes" id="UP001556367">
    <property type="component" value="Unassembled WGS sequence"/>
</dbReference>
<dbReference type="EMBL" id="JASNQZ010000007">
    <property type="protein sequence ID" value="KAL0955041.1"/>
    <property type="molecule type" value="Genomic_DNA"/>
</dbReference>
<organism evidence="1 2">
    <name type="scientific">Hohenbuehelia grisea</name>
    <dbReference type="NCBI Taxonomy" id="104357"/>
    <lineage>
        <taxon>Eukaryota</taxon>
        <taxon>Fungi</taxon>
        <taxon>Dikarya</taxon>
        <taxon>Basidiomycota</taxon>
        <taxon>Agaricomycotina</taxon>
        <taxon>Agaricomycetes</taxon>
        <taxon>Agaricomycetidae</taxon>
        <taxon>Agaricales</taxon>
        <taxon>Pleurotineae</taxon>
        <taxon>Pleurotaceae</taxon>
        <taxon>Hohenbuehelia</taxon>
    </lineage>
</organism>
<reference evidence="2" key="1">
    <citation type="submission" date="2024-06" db="EMBL/GenBank/DDBJ databases">
        <title>Multi-omics analyses provide insights into the biosynthesis of the anticancer antibiotic pleurotin in Hohenbuehelia grisea.</title>
        <authorList>
            <person name="Weaver J.A."/>
            <person name="Alberti F."/>
        </authorList>
    </citation>
    <scope>NUCLEOTIDE SEQUENCE [LARGE SCALE GENOMIC DNA]</scope>
    <source>
        <strain evidence="2">T-177</strain>
    </source>
</reference>